<keyword evidence="12" id="KW-0573">Peptidoglycan synthesis</keyword>
<dbReference type="GO" id="GO:0005886">
    <property type="term" value="C:plasma membrane"/>
    <property type="evidence" value="ECO:0007669"/>
    <property type="project" value="UniProtKB-SubCell"/>
</dbReference>
<evidence type="ECO:0000313" key="23">
    <source>
        <dbReference type="Proteomes" id="UP000001822"/>
    </source>
</evidence>
<dbReference type="EMBL" id="CP000383">
    <property type="protein sequence ID" value="ABG58524.1"/>
    <property type="molecule type" value="Genomic_DNA"/>
</dbReference>
<dbReference type="InterPro" id="IPR036950">
    <property type="entry name" value="PBP_transglycosylase"/>
</dbReference>
<keyword evidence="10" id="KW-0378">Hydrolase</keyword>
<dbReference type="Proteomes" id="UP000001822">
    <property type="component" value="Chromosome"/>
</dbReference>
<keyword evidence="19" id="KW-1133">Transmembrane helix</keyword>
<dbReference type="GO" id="GO:0009252">
    <property type="term" value="P:peptidoglycan biosynthetic process"/>
    <property type="evidence" value="ECO:0007669"/>
    <property type="project" value="UniProtKB-KW"/>
</dbReference>
<evidence type="ECO:0000256" key="1">
    <source>
        <dbReference type="ARBA" id="ARBA00004236"/>
    </source>
</evidence>
<dbReference type="PANTHER" id="PTHR32282:SF11">
    <property type="entry name" value="PENICILLIN-BINDING PROTEIN 1B"/>
    <property type="match status" value="1"/>
</dbReference>
<keyword evidence="7" id="KW-0645">Protease</keyword>
<evidence type="ECO:0000256" key="6">
    <source>
        <dbReference type="ARBA" id="ARBA00022645"/>
    </source>
</evidence>
<dbReference type="GO" id="GO:0008955">
    <property type="term" value="F:peptidoglycan glycosyltransferase activity"/>
    <property type="evidence" value="ECO:0007669"/>
    <property type="project" value="UniProtKB-EC"/>
</dbReference>
<evidence type="ECO:0000256" key="11">
    <source>
        <dbReference type="ARBA" id="ARBA00022960"/>
    </source>
</evidence>
<protein>
    <submittedName>
        <fullName evidence="22">Candidate bifunctional family GT51 b-glycosyltransferase/PBP transpeptidase, candidate murein polymerase, Glycosyltransferase Family 51 protein</fullName>
    </submittedName>
</protein>
<keyword evidence="19" id="KW-0812">Transmembrane</keyword>
<dbReference type="GO" id="GO:0071555">
    <property type="term" value="P:cell wall organization"/>
    <property type="evidence" value="ECO:0007669"/>
    <property type="project" value="UniProtKB-KW"/>
</dbReference>
<evidence type="ECO:0000256" key="2">
    <source>
        <dbReference type="ARBA" id="ARBA00004752"/>
    </source>
</evidence>
<evidence type="ECO:0000256" key="5">
    <source>
        <dbReference type="ARBA" id="ARBA00022475"/>
    </source>
</evidence>
<dbReference type="Pfam" id="PF00912">
    <property type="entry name" value="Transgly"/>
    <property type="match status" value="1"/>
</dbReference>
<dbReference type="InterPro" id="IPR050396">
    <property type="entry name" value="Glycosyltr_51/Transpeptidase"/>
</dbReference>
<comment type="similarity">
    <text evidence="4">In the N-terminal section; belongs to the glycosyltransferase 51 family.</text>
</comment>
<comment type="catalytic activity">
    <reaction evidence="16">
        <text>Preferential cleavage: (Ac)2-L-Lys-D-Ala-|-D-Ala. Also transpeptidation of peptidyl-alanyl moieties that are N-acyl substituents of D-alanine.</text>
        <dbReference type="EC" id="3.4.16.4"/>
    </reaction>
</comment>
<evidence type="ECO:0000256" key="7">
    <source>
        <dbReference type="ARBA" id="ARBA00022670"/>
    </source>
</evidence>
<evidence type="ECO:0000256" key="9">
    <source>
        <dbReference type="ARBA" id="ARBA00022679"/>
    </source>
</evidence>
<evidence type="ECO:0000256" key="12">
    <source>
        <dbReference type="ARBA" id="ARBA00022984"/>
    </source>
</evidence>
<evidence type="ECO:0000256" key="18">
    <source>
        <dbReference type="SAM" id="MobiDB-lite"/>
    </source>
</evidence>
<feature type="domain" description="Penicillin-binding protein transpeptidase" evidence="20">
    <location>
        <begin position="436"/>
        <end position="670"/>
    </location>
</feature>
<evidence type="ECO:0000256" key="3">
    <source>
        <dbReference type="ARBA" id="ARBA00007090"/>
    </source>
</evidence>
<comment type="catalytic activity">
    <reaction evidence="17">
        <text>[GlcNAc-(1-&gt;4)-Mur2Ac(oyl-L-Ala-gamma-D-Glu-L-Lys-D-Ala-D-Ala)](n)-di-trans,octa-cis-undecaprenyl diphosphate + beta-D-GlcNAc-(1-&gt;4)-Mur2Ac(oyl-L-Ala-gamma-D-Glu-L-Lys-D-Ala-D-Ala)-di-trans,octa-cis-undecaprenyl diphosphate = [GlcNAc-(1-&gt;4)-Mur2Ac(oyl-L-Ala-gamma-D-Glu-L-Lys-D-Ala-D-Ala)](n+1)-di-trans,octa-cis-undecaprenyl diphosphate + di-trans,octa-cis-undecaprenyl diphosphate + H(+)</text>
        <dbReference type="Rhea" id="RHEA:23708"/>
        <dbReference type="Rhea" id="RHEA-COMP:9602"/>
        <dbReference type="Rhea" id="RHEA-COMP:9603"/>
        <dbReference type="ChEBI" id="CHEBI:15378"/>
        <dbReference type="ChEBI" id="CHEBI:58405"/>
        <dbReference type="ChEBI" id="CHEBI:60033"/>
        <dbReference type="ChEBI" id="CHEBI:78435"/>
        <dbReference type="EC" id="2.4.99.28"/>
    </reaction>
</comment>
<keyword evidence="9" id="KW-0808">Transferase</keyword>
<dbReference type="GO" id="GO:0030288">
    <property type="term" value="C:outer membrane-bounded periplasmic space"/>
    <property type="evidence" value="ECO:0007669"/>
    <property type="project" value="TreeGrafter"/>
</dbReference>
<sequence>MNFIFKVLKTIFIQPFIWYGSLSWPKKILVGFLTVFTGCLLIASLPVLLFYSVSTGMFGHMPDDNELMAIKNYQASEVYSADSVLLGRYFVQNRSDATYKEVSHYVFDAIIATEDARFYEHTGVDTRSLLRVLFKSILLRQQAGGGSTITQQLAKNLFGRKQYGWLTMPVNKIREAIIANQLEKLYSKNEIILLYVNTVSFGEDTYGIKTATQRFFNIAPSALAPEQAAVLAGMLKSPTNYNPRTRPANAFTRRNVVLEQMEKYKYLSVAESAQLQKKPLVLNYKRMDNSEGLAPYFRERLKTDLLELLSTRKKPDGSAYDLYTDGLKIYTTIHSRLQQYAEEAAVEHLKRIQPLLTRQLARTKFFDSNKKLLAAEMKKTNRYKALEAQGLSSKEIMTQVQKKDSLRINTLWGEQVKYLSPMDSLQQVLSSLQTGMLVVNPHTGAIMAWVGGANFKQVQYDHILSQRQVGSVFKPIVYAEGLVSGMKPCDFISNKQITYTQYEDWKPENSGEKENDQYSMAGALANSINTISVQICMQAGIKQVISLARTLGIQSDLPAKPSIALGVADISLLELTGAYTAFANNGVKSGLQSITSVLNASGEKIYQSKNVYKKCLSPEQAHTLTNMLCNVVDKGTAYELRDVYGFRGQIAGKTGTTQDNKDGWFMGYTNGFLAGVWVGADNPAIHFTSMAQGRGASTAMPIWAGFYKRVQKDPALKYLVTKDFPFENDIACEMYKEDTFMQKIFQRKHKKNNSTGLEDTPKERTKKKKDRKRHLP</sequence>
<feature type="domain" description="Glycosyl transferase family 51" evidence="21">
    <location>
        <begin position="91"/>
        <end position="262"/>
    </location>
</feature>
<keyword evidence="13 19" id="KW-0472">Membrane</keyword>
<dbReference type="PANTHER" id="PTHR32282">
    <property type="entry name" value="BINDING PROTEIN TRANSPEPTIDASE, PUTATIVE-RELATED"/>
    <property type="match status" value="1"/>
</dbReference>
<dbReference type="InterPro" id="IPR012338">
    <property type="entry name" value="Beta-lactam/transpept-like"/>
</dbReference>
<evidence type="ECO:0000256" key="4">
    <source>
        <dbReference type="ARBA" id="ARBA00007739"/>
    </source>
</evidence>
<comment type="subcellular location">
    <subcellularLocation>
        <location evidence="1">Cell membrane</location>
    </subcellularLocation>
</comment>
<comment type="similarity">
    <text evidence="3">In the C-terminal section; belongs to the transpeptidase family.</text>
</comment>
<dbReference type="SUPFAM" id="SSF56601">
    <property type="entry name" value="beta-lactamase/transpeptidase-like"/>
    <property type="match status" value="1"/>
</dbReference>
<dbReference type="Pfam" id="PF00905">
    <property type="entry name" value="Transpeptidase"/>
    <property type="match status" value="1"/>
</dbReference>
<evidence type="ECO:0000256" key="14">
    <source>
        <dbReference type="ARBA" id="ARBA00023268"/>
    </source>
</evidence>
<dbReference type="GO" id="GO:0009002">
    <property type="term" value="F:serine-type D-Ala-D-Ala carboxypeptidase activity"/>
    <property type="evidence" value="ECO:0007669"/>
    <property type="project" value="UniProtKB-EC"/>
</dbReference>
<evidence type="ECO:0000256" key="19">
    <source>
        <dbReference type="SAM" id="Phobius"/>
    </source>
</evidence>
<evidence type="ECO:0000259" key="21">
    <source>
        <dbReference type="Pfam" id="PF00912"/>
    </source>
</evidence>
<dbReference type="SUPFAM" id="SSF53955">
    <property type="entry name" value="Lysozyme-like"/>
    <property type="match status" value="1"/>
</dbReference>
<proteinExistence type="inferred from homology"/>
<feature type="transmembrane region" description="Helical" evidence="19">
    <location>
        <begin position="28"/>
        <end position="51"/>
    </location>
</feature>
<dbReference type="KEGG" id="chu:CHU_1252"/>
<keyword evidence="15" id="KW-0961">Cell wall biogenesis/degradation</keyword>
<organism evidence="22 23">
    <name type="scientific">Cytophaga hutchinsonii (strain ATCC 33406 / DSM 1761 / CIP 103989 / NBRC 15051 / NCIMB 9469 / D465)</name>
    <dbReference type="NCBI Taxonomy" id="269798"/>
    <lineage>
        <taxon>Bacteria</taxon>
        <taxon>Pseudomonadati</taxon>
        <taxon>Bacteroidota</taxon>
        <taxon>Cytophagia</taxon>
        <taxon>Cytophagales</taxon>
        <taxon>Cytophagaceae</taxon>
        <taxon>Cytophaga</taxon>
    </lineage>
</organism>
<gene>
    <name evidence="22" type="primary">mrcA</name>
    <name evidence="22" type="ordered locus">CHU_1252</name>
</gene>
<dbReference type="GO" id="GO:0008360">
    <property type="term" value="P:regulation of cell shape"/>
    <property type="evidence" value="ECO:0007669"/>
    <property type="project" value="UniProtKB-KW"/>
</dbReference>
<keyword evidence="23" id="KW-1185">Reference proteome</keyword>
<dbReference type="InterPro" id="IPR001264">
    <property type="entry name" value="Glyco_trans_51"/>
</dbReference>
<name>A0A6N4SQC3_CYTH3</name>
<dbReference type="GO" id="GO:0006508">
    <property type="term" value="P:proteolysis"/>
    <property type="evidence" value="ECO:0007669"/>
    <property type="project" value="UniProtKB-KW"/>
</dbReference>
<evidence type="ECO:0000256" key="10">
    <source>
        <dbReference type="ARBA" id="ARBA00022801"/>
    </source>
</evidence>
<keyword evidence="5" id="KW-1003">Cell membrane</keyword>
<dbReference type="InterPro" id="IPR023346">
    <property type="entry name" value="Lysozyme-like_dom_sf"/>
</dbReference>
<evidence type="ECO:0000256" key="15">
    <source>
        <dbReference type="ARBA" id="ARBA00023316"/>
    </source>
</evidence>
<accession>A0A6N4SQC3</accession>
<keyword evidence="8" id="KW-0328">Glycosyltransferase</keyword>
<keyword evidence="11" id="KW-0133">Cell shape</keyword>
<feature type="compositionally biased region" description="Basic residues" evidence="18">
    <location>
        <begin position="764"/>
        <end position="776"/>
    </location>
</feature>
<evidence type="ECO:0000259" key="20">
    <source>
        <dbReference type="Pfam" id="PF00905"/>
    </source>
</evidence>
<keyword evidence="14" id="KW-0511">Multifunctional enzyme</keyword>
<evidence type="ECO:0000256" key="17">
    <source>
        <dbReference type="ARBA" id="ARBA00049902"/>
    </source>
</evidence>
<dbReference type="Gene3D" id="1.10.3810.10">
    <property type="entry name" value="Biosynthetic peptidoglycan transglycosylase-like"/>
    <property type="match status" value="1"/>
</dbReference>
<feature type="region of interest" description="Disordered" evidence="18">
    <location>
        <begin position="747"/>
        <end position="776"/>
    </location>
</feature>
<reference evidence="22 23" key="1">
    <citation type="journal article" date="2007" name="Appl. Environ. Microbiol.">
        <title>Genome sequence of the cellulolytic gliding bacterium Cytophaga hutchinsonii.</title>
        <authorList>
            <person name="Xie G."/>
            <person name="Bruce D.C."/>
            <person name="Challacombe J.F."/>
            <person name="Chertkov O."/>
            <person name="Detter J.C."/>
            <person name="Gilna P."/>
            <person name="Han C.S."/>
            <person name="Lucas S."/>
            <person name="Misra M."/>
            <person name="Myers G.L."/>
            <person name="Richardson P."/>
            <person name="Tapia R."/>
            <person name="Thayer N."/>
            <person name="Thompson L.S."/>
            <person name="Brettin T.S."/>
            <person name="Henrissat B."/>
            <person name="Wilson D.B."/>
            <person name="McBride M.J."/>
        </authorList>
    </citation>
    <scope>NUCLEOTIDE SEQUENCE [LARGE SCALE GENOMIC DNA]</scope>
    <source>
        <strain evidence="23">ATCC 33406 / DSM 1761 / CIP 103989 / NBRC 15051 / NCIMB 9469 / D465</strain>
    </source>
</reference>
<evidence type="ECO:0000256" key="8">
    <source>
        <dbReference type="ARBA" id="ARBA00022676"/>
    </source>
</evidence>
<evidence type="ECO:0000313" key="22">
    <source>
        <dbReference type="EMBL" id="ABG58524.1"/>
    </source>
</evidence>
<keyword evidence="6" id="KW-0121">Carboxypeptidase</keyword>
<dbReference type="RefSeq" id="WP_011584639.1">
    <property type="nucleotide sequence ID" value="NC_008255.1"/>
</dbReference>
<dbReference type="GO" id="GO:0008658">
    <property type="term" value="F:penicillin binding"/>
    <property type="evidence" value="ECO:0007669"/>
    <property type="project" value="InterPro"/>
</dbReference>
<comment type="pathway">
    <text evidence="2">Cell wall biogenesis; peptidoglycan biosynthesis.</text>
</comment>
<dbReference type="InterPro" id="IPR001460">
    <property type="entry name" value="PCN-bd_Tpept"/>
</dbReference>
<evidence type="ECO:0000256" key="13">
    <source>
        <dbReference type="ARBA" id="ARBA00023136"/>
    </source>
</evidence>
<evidence type="ECO:0000256" key="16">
    <source>
        <dbReference type="ARBA" id="ARBA00034000"/>
    </source>
</evidence>
<dbReference type="Gene3D" id="3.40.710.10">
    <property type="entry name" value="DD-peptidase/beta-lactamase superfamily"/>
    <property type="match status" value="1"/>
</dbReference>
<dbReference type="AlphaFoldDB" id="A0A6N4SQC3"/>